<evidence type="ECO:0000256" key="1">
    <source>
        <dbReference type="ARBA" id="ARBA00004474"/>
    </source>
</evidence>
<dbReference type="EMBL" id="JAJAGQ010000017">
    <property type="protein sequence ID" value="KAJ8538732.1"/>
    <property type="molecule type" value="Genomic_DNA"/>
</dbReference>
<evidence type="ECO:0000256" key="3">
    <source>
        <dbReference type="ARBA" id="ARBA00022946"/>
    </source>
</evidence>
<reference evidence="6" key="1">
    <citation type="journal article" date="2023" name="Proc. Natl. Acad. Sci. U.S.A.">
        <title>Genomic and structural basis for evolution of tropane alkaloid biosynthesis.</title>
        <authorList>
            <person name="Wanga Y.-J."/>
            <person name="Taina T."/>
            <person name="Yua J.-Y."/>
            <person name="Lia J."/>
            <person name="Xua B."/>
            <person name="Chenc J."/>
            <person name="D'Auriad J.C."/>
            <person name="Huanga J.-P."/>
            <person name="Huanga S.-X."/>
        </authorList>
    </citation>
    <scope>NUCLEOTIDE SEQUENCE [LARGE SCALE GENOMIC DNA]</scope>
    <source>
        <strain evidence="6">cv. KIB-2019</strain>
    </source>
</reference>
<accession>A0A9Q1LJZ1</accession>
<organism evidence="5 6">
    <name type="scientific">Anisodus acutangulus</name>
    <dbReference type="NCBI Taxonomy" id="402998"/>
    <lineage>
        <taxon>Eukaryota</taxon>
        <taxon>Viridiplantae</taxon>
        <taxon>Streptophyta</taxon>
        <taxon>Embryophyta</taxon>
        <taxon>Tracheophyta</taxon>
        <taxon>Spermatophyta</taxon>
        <taxon>Magnoliopsida</taxon>
        <taxon>eudicotyledons</taxon>
        <taxon>Gunneridae</taxon>
        <taxon>Pentapetalae</taxon>
        <taxon>asterids</taxon>
        <taxon>lamiids</taxon>
        <taxon>Solanales</taxon>
        <taxon>Solanaceae</taxon>
        <taxon>Solanoideae</taxon>
        <taxon>Hyoscyameae</taxon>
        <taxon>Anisodus</taxon>
    </lineage>
</organism>
<dbReference type="Pfam" id="PF04755">
    <property type="entry name" value="PAP_fibrillin"/>
    <property type="match status" value="1"/>
</dbReference>
<dbReference type="GO" id="GO:0009536">
    <property type="term" value="C:plastid"/>
    <property type="evidence" value="ECO:0007669"/>
    <property type="project" value="UniProtKB-SubCell"/>
</dbReference>
<keyword evidence="6" id="KW-1185">Reference proteome</keyword>
<dbReference type="AlphaFoldDB" id="A0A9Q1LJZ1"/>
<protein>
    <recommendedName>
        <fullName evidence="4">Plastid lipid-associated protein/fibrillin conserved domain-containing protein</fullName>
    </recommendedName>
</protein>
<name>A0A9Q1LJZ1_9SOLA</name>
<gene>
    <name evidence="5" type="ORF">K7X08_030028</name>
</gene>
<keyword evidence="3" id="KW-0809">Transit peptide</keyword>
<dbReference type="Proteomes" id="UP001152561">
    <property type="component" value="Unassembled WGS sequence"/>
</dbReference>
<sequence length="166" mass="18218">MEITAGVVEEERVAELKRCLIDTVYGTDLGSGLHQRYTAFSELWPLLAVGTIPLLKVEKISQAINTTSLTIENSTILSSPVATSSFSATAAFEVRSPSRIQVEFKEGTFKPPEIKSKINLPENMDIFGQNISLSPVQQSLGPLENAVARYSPNYFWYASSQGSNSR</sequence>
<dbReference type="InterPro" id="IPR006843">
    <property type="entry name" value="PAP/fibrillin_dom"/>
</dbReference>
<evidence type="ECO:0000313" key="5">
    <source>
        <dbReference type="EMBL" id="KAJ8538732.1"/>
    </source>
</evidence>
<comment type="subcellular location">
    <subcellularLocation>
        <location evidence="1">Plastid</location>
    </subcellularLocation>
</comment>
<evidence type="ECO:0000259" key="4">
    <source>
        <dbReference type="Pfam" id="PF04755"/>
    </source>
</evidence>
<evidence type="ECO:0000313" key="6">
    <source>
        <dbReference type="Proteomes" id="UP001152561"/>
    </source>
</evidence>
<comment type="caution">
    <text evidence="5">The sequence shown here is derived from an EMBL/GenBank/DDBJ whole genome shotgun (WGS) entry which is preliminary data.</text>
</comment>
<dbReference type="OrthoDB" id="498392at2759"/>
<dbReference type="PANTHER" id="PTHR31906">
    <property type="entry name" value="PLASTID-LIPID-ASSOCIATED PROTEIN 4, CHLOROPLASTIC-RELATED"/>
    <property type="match status" value="1"/>
</dbReference>
<keyword evidence="2" id="KW-0934">Plastid</keyword>
<evidence type="ECO:0000256" key="2">
    <source>
        <dbReference type="ARBA" id="ARBA00022640"/>
    </source>
</evidence>
<feature type="domain" description="Plastid lipid-associated protein/fibrillin conserved" evidence="4">
    <location>
        <begin position="37"/>
        <end position="149"/>
    </location>
</feature>
<proteinExistence type="predicted"/>
<dbReference type="InterPro" id="IPR039633">
    <property type="entry name" value="PAP"/>
</dbReference>